<dbReference type="EMBL" id="RSEJ01000021">
    <property type="protein sequence ID" value="NBI54566.1"/>
    <property type="molecule type" value="Genomic_DNA"/>
</dbReference>
<keyword evidence="3" id="KW-1185">Reference proteome</keyword>
<feature type="domain" description="ABC-three component systems C-terminal" evidence="1">
    <location>
        <begin position="185"/>
        <end position="409"/>
    </location>
</feature>
<gene>
    <name evidence="2" type="ORF">EIZ48_18770</name>
</gene>
<protein>
    <recommendedName>
        <fullName evidence="1">ABC-three component systems C-terminal domain-containing protein</fullName>
    </recommendedName>
</protein>
<dbReference type="InterPro" id="IPR043504">
    <property type="entry name" value="Peptidase_S1_PA_chymotrypsin"/>
</dbReference>
<comment type="caution">
    <text evidence="2">The sequence shown here is derived from an EMBL/GenBank/DDBJ whole genome shotgun (WGS) entry which is preliminary data.</text>
</comment>
<reference evidence="2 3" key="1">
    <citation type="journal article" date="2017" name="Int. J. Syst. Evol. Microbiol.">
        <title>Photobacterium alginatilyticum sp. nov., a marine bacterium isolated from bottom seawater.</title>
        <authorList>
            <person name="Wang X."/>
            <person name="Wang Y."/>
            <person name="Yang X."/>
            <person name="Sun H."/>
            <person name="Li B."/>
            <person name="Zhang X.H."/>
        </authorList>
    </citation>
    <scope>NUCLEOTIDE SEQUENCE [LARGE SCALE GENOMIC DNA]</scope>
    <source>
        <strain evidence="2 3">P03D4</strain>
    </source>
</reference>
<organism evidence="2 3">
    <name type="scientific">Photobacterium alginatilyticum</name>
    <dbReference type="NCBI Taxonomy" id="1775171"/>
    <lineage>
        <taxon>Bacteria</taxon>
        <taxon>Pseudomonadati</taxon>
        <taxon>Pseudomonadota</taxon>
        <taxon>Gammaproteobacteria</taxon>
        <taxon>Vibrionales</taxon>
        <taxon>Vibrionaceae</taxon>
        <taxon>Photobacterium</taxon>
    </lineage>
</organism>
<evidence type="ECO:0000313" key="2">
    <source>
        <dbReference type="EMBL" id="NBI54566.1"/>
    </source>
</evidence>
<evidence type="ECO:0000259" key="1">
    <source>
        <dbReference type="Pfam" id="PF20280"/>
    </source>
</evidence>
<dbReference type="Pfam" id="PF20280">
    <property type="entry name" value="CTD4"/>
    <property type="match status" value="1"/>
</dbReference>
<dbReference type="RefSeq" id="WP_160654651.1">
    <property type="nucleotide sequence ID" value="NZ_RSEJ01000021.1"/>
</dbReference>
<dbReference type="SUPFAM" id="SSF50494">
    <property type="entry name" value="Trypsin-like serine proteases"/>
    <property type="match status" value="1"/>
</dbReference>
<evidence type="ECO:0000313" key="3">
    <source>
        <dbReference type="Proteomes" id="UP000738517"/>
    </source>
</evidence>
<proteinExistence type="predicted"/>
<accession>A0ABW9YM22</accession>
<dbReference type="Proteomes" id="UP000738517">
    <property type="component" value="Unassembled WGS sequence"/>
</dbReference>
<sequence>MYELALQAIKNSTVKVMEGSGVIICPFTDEYSYIFTAKHVITEIEIEDIHIESVNGLDIRVLDKLEHNDIDLAILKISKVAEGVHFYESNYENFSQNLKLYGYPEQNRHQEKVIDQLGSYNCELHDIGDEKYIFLLDGVAPIDDVEGFSGGGIFSIDRETGSFSILAVEIGMRTPESSNSQVDAIKIDRYIEILNKNNWQLVIPSYLRNFEMYRNIIFEDVDLENDGSLNGIKGCLRTILEEYGVTNSLTINPNSILEKFENKILTYEQKKNDLYNRCLWRGFLEFLSIYLSLNPPLDSDSCNENYLDELFVKFRFVFDHKKVNFKKLFRTYILETDFGPLNELSKILIFSPRNASVGNPILDKKVSNMTLTDISSSIGSQKHRIEVVNRNRNIRNDILHWPSVNDKCLSDNEDDYSRYTVFDSEQVKESLNNSYGEFLADEE</sequence>
<dbReference type="InterPro" id="IPR009003">
    <property type="entry name" value="Peptidase_S1_PA"/>
</dbReference>
<name>A0ABW9YM22_9GAMM</name>
<dbReference type="Gene3D" id="2.40.10.10">
    <property type="entry name" value="Trypsin-like serine proteases"/>
    <property type="match status" value="2"/>
</dbReference>
<dbReference type="InterPro" id="IPR046916">
    <property type="entry name" value="ABC-3C_CTD4"/>
</dbReference>